<feature type="short sequence motif" description="'HIGH' region" evidence="8">
    <location>
        <begin position="122"/>
        <end position="132"/>
    </location>
</feature>
<dbReference type="Pfam" id="PF03485">
    <property type="entry name" value="Arg_tRNA_synt_N"/>
    <property type="match status" value="1"/>
</dbReference>
<evidence type="ECO:0000256" key="3">
    <source>
        <dbReference type="ARBA" id="ARBA00022741"/>
    </source>
</evidence>
<dbReference type="SUPFAM" id="SSF47323">
    <property type="entry name" value="Anticodon-binding domain of a subclass of class I aminoacyl-tRNA synthetases"/>
    <property type="match status" value="1"/>
</dbReference>
<sequence length="587" mass="66781">MNIGKAFAREIEKHVEHVLSMTEIEAMIEQPKYDEQGDIAFPCFRLAKHFKKSPVQIAEQIAAKLEHPLYEKIIAVGPYINGFLDKKSYSKQIVQQIINEKDHYGSKTIGNGQTITIDFSSPNIAKPFSMGHLRSTVIGNSLTHIAKKCGFEVVKINHLGDWGTQFGKLITAYKLWGSETSVQENPIPVLLDLYVKFHEEADENDALNQEARAWFKKLEDGDKEATALWQWFRDESLKAFSKIYDLLDVSFDSYHGEAFYNDKMDETVDVLNEKGLLTLSEGAEVVKLAELDMPPCLIRKSDGATLYATRDLTAARYRQATYHFSKAIYVVGQEQTVHFRQFFSVLEKAGYQWAKHMVHVPFGFILKDGKKMSTRKGKVVLLEDVLQEAISLAKRNIEEKNPTIENKEAVAEAVGVGAVIYHDLKNERMNHVEFSLEEMLKVEGRTGPYVQYTHARACSILRKATDFNNDVLQKYRLGDEPGLSDSYSWHVIKHLRDFPHVVQRAFDDLEPSLIARYVFELAQDFNKYYSHVKVLTNDAERTARLSLVYTVTVVLKEGLRLLGIKAQKVCNGVRPIGLACMDKNTIS</sequence>
<comment type="similarity">
    <text evidence="1 8 9">Belongs to the class-I aminoacyl-tRNA synthetase family.</text>
</comment>
<comment type="subunit">
    <text evidence="8">Monomer.</text>
</comment>
<evidence type="ECO:0000256" key="8">
    <source>
        <dbReference type="HAMAP-Rule" id="MF_00123"/>
    </source>
</evidence>
<keyword evidence="8" id="KW-0963">Cytoplasm</keyword>
<reference evidence="12 13" key="1">
    <citation type="submission" date="2023-10" db="EMBL/GenBank/DDBJ databases">
        <title>Virgibacillus soli CC-YMP-6 genome.</title>
        <authorList>
            <person name="Miliotis G."/>
            <person name="Sengupta P."/>
            <person name="Hameed A."/>
            <person name="Chuvochina M."/>
            <person name="Mcdonagh F."/>
            <person name="Simpson A.C."/>
            <person name="Singh N.K."/>
            <person name="Rekha P.D."/>
            <person name="Raman K."/>
            <person name="Hugenholtz P."/>
            <person name="Venkateswaran K."/>
        </authorList>
    </citation>
    <scope>NUCLEOTIDE SEQUENCE [LARGE SCALE GENOMIC DNA]</scope>
    <source>
        <strain evidence="12 13">CC-YMP-6</strain>
    </source>
</reference>
<dbReference type="SMART" id="SM01016">
    <property type="entry name" value="Arg_tRNA_synt_N"/>
    <property type="match status" value="1"/>
</dbReference>
<dbReference type="InterPro" id="IPR009080">
    <property type="entry name" value="tRNAsynth_Ia_anticodon-bd"/>
</dbReference>
<dbReference type="SUPFAM" id="SSF55190">
    <property type="entry name" value="Arginyl-tRNA synthetase (ArgRS), N-terminal 'additional' domain"/>
    <property type="match status" value="1"/>
</dbReference>
<dbReference type="InterPro" id="IPR005148">
    <property type="entry name" value="Arg-tRNA-synth_N"/>
</dbReference>
<dbReference type="RefSeq" id="WP_320378401.1">
    <property type="nucleotide sequence ID" value="NZ_JAWDIQ010000001.1"/>
</dbReference>
<proteinExistence type="inferred from homology"/>
<dbReference type="InterPro" id="IPR036695">
    <property type="entry name" value="Arg-tRNA-synth_N_sf"/>
</dbReference>
<dbReference type="NCBIfam" id="TIGR00456">
    <property type="entry name" value="argS"/>
    <property type="match status" value="1"/>
</dbReference>
<dbReference type="PANTHER" id="PTHR11956">
    <property type="entry name" value="ARGINYL-TRNA SYNTHETASE"/>
    <property type="match status" value="1"/>
</dbReference>
<dbReference type="Gene3D" id="1.10.730.10">
    <property type="entry name" value="Isoleucyl-tRNA Synthetase, Domain 1"/>
    <property type="match status" value="1"/>
</dbReference>
<dbReference type="InterPro" id="IPR035684">
    <property type="entry name" value="ArgRS_core"/>
</dbReference>
<dbReference type="GO" id="GO:0004814">
    <property type="term" value="F:arginine-tRNA ligase activity"/>
    <property type="evidence" value="ECO:0007669"/>
    <property type="project" value="UniProtKB-EC"/>
</dbReference>
<dbReference type="CDD" id="cd07956">
    <property type="entry name" value="Anticodon_Ia_Arg"/>
    <property type="match status" value="1"/>
</dbReference>
<protein>
    <recommendedName>
        <fullName evidence="8">Arginine--tRNA ligase</fullName>
        <ecNumber evidence="8">6.1.1.19</ecNumber>
    </recommendedName>
    <alternativeName>
        <fullName evidence="8">Arginyl-tRNA synthetase</fullName>
        <shortName evidence="8">ArgRS</shortName>
    </alternativeName>
</protein>
<dbReference type="EC" id="6.1.1.19" evidence="8"/>
<evidence type="ECO:0000313" key="13">
    <source>
        <dbReference type="Proteomes" id="UP001275315"/>
    </source>
</evidence>
<evidence type="ECO:0000256" key="6">
    <source>
        <dbReference type="ARBA" id="ARBA00023146"/>
    </source>
</evidence>
<dbReference type="InterPro" id="IPR008909">
    <property type="entry name" value="DALR_anticod-bd"/>
</dbReference>
<evidence type="ECO:0000256" key="2">
    <source>
        <dbReference type="ARBA" id="ARBA00022598"/>
    </source>
</evidence>
<evidence type="ECO:0000256" key="4">
    <source>
        <dbReference type="ARBA" id="ARBA00022840"/>
    </source>
</evidence>
<keyword evidence="2 8" id="KW-0436">Ligase</keyword>
<accession>A0ABU5CMK7</accession>
<keyword evidence="5 8" id="KW-0648">Protein biosynthesis</keyword>
<keyword evidence="3 8" id="KW-0547">Nucleotide-binding</keyword>
<evidence type="ECO:0000256" key="7">
    <source>
        <dbReference type="ARBA" id="ARBA00049339"/>
    </source>
</evidence>
<dbReference type="Pfam" id="PF05746">
    <property type="entry name" value="DALR_1"/>
    <property type="match status" value="1"/>
</dbReference>
<evidence type="ECO:0000256" key="1">
    <source>
        <dbReference type="ARBA" id="ARBA00005594"/>
    </source>
</evidence>
<dbReference type="Proteomes" id="UP001275315">
    <property type="component" value="Unassembled WGS sequence"/>
</dbReference>
<dbReference type="HAMAP" id="MF_00123">
    <property type="entry name" value="Arg_tRNA_synth"/>
    <property type="match status" value="1"/>
</dbReference>
<organism evidence="12 13">
    <name type="scientific">Paracerasibacillus soli</name>
    <dbReference type="NCBI Taxonomy" id="480284"/>
    <lineage>
        <taxon>Bacteria</taxon>
        <taxon>Bacillati</taxon>
        <taxon>Bacillota</taxon>
        <taxon>Bacilli</taxon>
        <taxon>Bacillales</taxon>
        <taxon>Bacillaceae</taxon>
        <taxon>Paracerasibacillus</taxon>
    </lineage>
</organism>
<dbReference type="SMART" id="SM00836">
    <property type="entry name" value="DALR_1"/>
    <property type="match status" value="1"/>
</dbReference>
<comment type="catalytic activity">
    <reaction evidence="7 8">
        <text>tRNA(Arg) + L-arginine + ATP = L-arginyl-tRNA(Arg) + AMP + diphosphate</text>
        <dbReference type="Rhea" id="RHEA:20301"/>
        <dbReference type="Rhea" id="RHEA-COMP:9658"/>
        <dbReference type="Rhea" id="RHEA-COMP:9673"/>
        <dbReference type="ChEBI" id="CHEBI:30616"/>
        <dbReference type="ChEBI" id="CHEBI:32682"/>
        <dbReference type="ChEBI" id="CHEBI:33019"/>
        <dbReference type="ChEBI" id="CHEBI:78442"/>
        <dbReference type="ChEBI" id="CHEBI:78513"/>
        <dbReference type="ChEBI" id="CHEBI:456215"/>
        <dbReference type="EC" id="6.1.1.19"/>
    </reaction>
</comment>
<dbReference type="InterPro" id="IPR001278">
    <property type="entry name" value="Arg-tRNA-ligase"/>
</dbReference>
<evidence type="ECO:0000259" key="11">
    <source>
        <dbReference type="SMART" id="SM01016"/>
    </source>
</evidence>
<evidence type="ECO:0000256" key="5">
    <source>
        <dbReference type="ARBA" id="ARBA00022917"/>
    </source>
</evidence>
<feature type="domain" description="Arginyl tRNA synthetase N-terminal" evidence="11">
    <location>
        <begin position="5"/>
        <end position="84"/>
    </location>
</feature>
<dbReference type="EMBL" id="JAWDIQ010000001">
    <property type="protein sequence ID" value="MDY0407598.1"/>
    <property type="molecule type" value="Genomic_DNA"/>
</dbReference>
<comment type="caution">
    <text evidence="12">The sequence shown here is derived from an EMBL/GenBank/DDBJ whole genome shotgun (WGS) entry which is preliminary data.</text>
</comment>
<dbReference type="SUPFAM" id="SSF52374">
    <property type="entry name" value="Nucleotidylyl transferase"/>
    <property type="match status" value="1"/>
</dbReference>
<keyword evidence="13" id="KW-1185">Reference proteome</keyword>
<feature type="domain" description="DALR anticodon binding" evidence="10">
    <location>
        <begin position="450"/>
        <end position="569"/>
    </location>
</feature>
<dbReference type="InterPro" id="IPR014729">
    <property type="entry name" value="Rossmann-like_a/b/a_fold"/>
</dbReference>
<dbReference type="CDD" id="cd00671">
    <property type="entry name" value="ArgRS_core"/>
    <property type="match status" value="1"/>
</dbReference>
<keyword evidence="6 8" id="KW-0030">Aminoacyl-tRNA synthetase</keyword>
<dbReference type="Gene3D" id="3.40.50.620">
    <property type="entry name" value="HUPs"/>
    <property type="match status" value="1"/>
</dbReference>
<comment type="subcellular location">
    <subcellularLocation>
        <location evidence="8">Cytoplasm</location>
    </subcellularLocation>
</comment>
<dbReference type="PANTHER" id="PTHR11956:SF5">
    <property type="entry name" value="ARGININE--TRNA LIGASE, CYTOPLASMIC"/>
    <property type="match status" value="1"/>
</dbReference>
<evidence type="ECO:0000256" key="9">
    <source>
        <dbReference type="RuleBase" id="RU363038"/>
    </source>
</evidence>
<dbReference type="PRINTS" id="PR01038">
    <property type="entry name" value="TRNASYNTHARG"/>
</dbReference>
<gene>
    <name evidence="8 12" type="primary">argS</name>
    <name evidence="12" type="ORF">RWD45_01980</name>
</gene>
<dbReference type="Pfam" id="PF00750">
    <property type="entry name" value="tRNA-synt_1d"/>
    <property type="match status" value="1"/>
</dbReference>
<keyword evidence="4 8" id="KW-0067">ATP-binding</keyword>
<name>A0ABU5CMK7_9BACI</name>
<evidence type="ECO:0000259" key="10">
    <source>
        <dbReference type="SMART" id="SM00836"/>
    </source>
</evidence>
<evidence type="ECO:0000313" key="12">
    <source>
        <dbReference type="EMBL" id="MDY0407598.1"/>
    </source>
</evidence>
<dbReference type="Gene3D" id="3.30.1360.70">
    <property type="entry name" value="Arginyl tRNA synthetase N-terminal domain"/>
    <property type="match status" value="1"/>
</dbReference>